<evidence type="ECO:0000313" key="3">
    <source>
        <dbReference type="EMBL" id="KAI1230598.1"/>
    </source>
</evidence>
<reference evidence="2" key="1">
    <citation type="submission" date="2020-10" db="EMBL/GenBank/DDBJ databases">
        <title>Feather gene expression reveals the developmental basis of iridescence in African starlings.</title>
        <authorList>
            <person name="Rubenstein D.R."/>
        </authorList>
    </citation>
    <scope>NUCLEOTIDE SEQUENCE</scope>
    <source>
        <strain evidence="2">SS15</strain>
        <tissue evidence="2">Liver</tissue>
    </source>
</reference>
<reference evidence="3 4" key="2">
    <citation type="journal article" date="2021" name="J. Hered.">
        <title>Feather Gene Expression Elucidates the Developmental Basis of Plumage Iridescence in African Starlings.</title>
        <authorList>
            <person name="Rubenstein D.R."/>
            <person name="Corvelo A."/>
            <person name="MacManes M.D."/>
            <person name="Maia R."/>
            <person name="Narzisi G."/>
            <person name="Rousaki A."/>
            <person name="Vandenabeele P."/>
            <person name="Shawkey M.D."/>
            <person name="Solomon J."/>
        </authorList>
    </citation>
    <scope>NUCLEOTIDE SEQUENCE [LARGE SCALE GENOMIC DNA]</scope>
    <source>
        <strain evidence="3">SS15</strain>
    </source>
</reference>
<evidence type="ECO:0000313" key="4">
    <source>
        <dbReference type="Proteomes" id="UP000618051"/>
    </source>
</evidence>
<name>A0A835NI29_9PASS</name>
<sequence>MAAIASKKIKIPETEEMIIAGLQPETAYSITVAAYTMKGDGARSKPKVVTTKGADVILSSSADYSNICDKN</sequence>
<dbReference type="InterPro" id="IPR013783">
    <property type="entry name" value="Ig-like_fold"/>
</dbReference>
<dbReference type="AlphaFoldDB" id="A0A835NI29"/>
<dbReference type="InterPro" id="IPR003961">
    <property type="entry name" value="FN3_dom"/>
</dbReference>
<evidence type="ECO:0000313" key="2">
    <source>
        <dbReference type="EMBL" id="KAG0115431.1"/>
    </source>
</evidence>
<protein>
    <recommendedName>
        <fullName evidence="1">Fibronectin type-III domain-containing protein</fullName>
    </recommendedName>
</protein>
<dbReference type="Pfam" id="PF00041">
    <property type="entry name" value="fn3"/>
    <property type="match status" value="1"/>
</dbReference>
<dbReference type="CDD" id="cd00063">
    <property type="entry name" value="FN3"/>
    <property type="match status" value="1"/>
</dbReference>
<dbReference type="PROSITE" id="PS50853">
    <property type="entry name" value="FN3"/>
    <property type="match status" value="1"/>
</dbReference>
<comment type="caution">
    <text evidence="2">The sequence shown here is derived from an EMBL/GenBank/DDBJ whole genome shotgun (WGS) entry which is preliminary data.</text>
</comment>
<dbReference type="OrthoDB" id="10253954at2759"/>
<accession>A0A835NI29</accession>
<organism evidence="2">
    <name type="scientific">Lamprotornis superbus</name>
    <dbReference type="NCBI Taxonomy" id="245042"/>
    <lineage>
        <taxon>Eukaryota</taxon>
        <taxon>Metazoa</taxon>
        <taxon>Chordata</taxon>
        <taxon>Craniata</taxon>
        <taxon>Vertebrata</taxon>
        <taxon>Euteleostomi</taxon>
        <taxon>Archelosauria</taxon>
        <taxon>Archosauria</taxon>
        <taxon>Dinosauria</taxon>
        <taxon>Saurischia</taxon>
        <taxon>Theropoda</taxon>
        <taxon>Coelurosauria</taxon>
        <taxon>Aves</taxon>
        <taxon>Neognathae</taxon>
        <taxon>Neoaves</taxon>
        <taxon>Telluraves</taxon>
        <taxon>Australaves</taxon>
        <taxon>Passeriformes</taxon>
        <taxon>Sturnidae</taxon>
        <taxon>Lamprotornis</taxon>
    </lineage>
</organism>
<reference evidence="3" key="3">
    <citation type="submission" date="2022-01" db="EMBL/GenBank/DDBJ databases">
        <authorList>
            <person name="Rubenstein D.R."/>
        </authorList>
    </citation>
    <scope>NUCLEOTIDE SEQUENCE</scope>
    <source>
        <strain evidence="3">SS15</strain>
        <tissue evidence="3">Liver</tissue>
    </source>
</reference>
<keyword evidence="4" id="KW-1185">Reference proteome</keyword>
<evidence type="ECO:0000259" key="1">
    <source>
        <dbReference type="PROSITE" id="PS50853"/>
    </source>
</evidence>
<gene>
    <name evidence="3" type="ORF">IHE44_0010065</name>
    <name evidence="2" type="ORF">IHE44_005998</name>
</gene>
<dbReference type="SUPFAM" id="SSF49265">
    <property type="entry name" value="Fibronectin type III"/>
    <property type="match status" value="1"/>
</dbReference>
<feature type="domain" description="Fibronectin type-III" evidence="1">
    <location>
        <begin position="1"/>
        <end position="54"/>
    </location>
</feature>
<dbReference type="Proteomes" id="UP000618051">
    <property type="component" value="Unassembled WGS sequence"/>
</dbReference>
<proteinExistence type="predicted"/>
<dbReference type="InterPro" id="IPR036116">
    <property type="entry name" value="FN3_sf"/>
</dbReference>
<dbReference type="Gene3D" id="2.60.40.10">
    <property type="entry name" value="Immunoglobulins"/>
    <property type="match status" value="1"/>
</dbReference>
<dbReference type="EMBL" id="JADDUC020000030">
    <property type="protein sequence ID" value="KAI1230598.1"/>
    <property type="molecule type" value="Genomic_DNA"/>
</dbReference>
<dbReference type="EMBL" id="JADDUC010000224">
    <property type="protein sequence ID" value="KAG0115431.1"/>
    <property type="molecule type" value="Genomic_DNA"/>
</dbReference>